<dbReference type="Pfam" id="PF02517">
    <property type="entry name" value="Rce1-like"/>
    <property type="match status" value="1"/>
</dbReference>
<feature type="transmembrane region" description="Helical" evidence="1">
    <location>
        <begin position="184"/>
        <end position="202"/>
    </location>
</feature>
<keyword evidence="1" id="KW-1133">Transmembrane helix</keyword>
<accession>A0A7W5CAL9</accession>
<dbReference type="InterPro" id="IPR003675">
    <property type="entry name" value="Rce1/LyrA-like_dom"/>
</dbReference>
<feature type="domain" description="CAAX prenyl protease 2/Lysostaphin resistance protein A-like" evidence="2">
    <location>
        <begin position="130"/>
        <end position="211"/>
    </location>
</feature>
<feature type="transmembrane region" description="Helical" evidence="1">
    <location>
        <begin position="90"/>
        <end position="110"/>
    </location>
</feature>
<comment type="caution">
    <text evidence="3">The sequence shown here is derived from an EMBL/GenBank/DDBJ whole genome shotgun (WGS) entry which is preliminary data.</text>
</comment>
<dbReference type="EMBL" id="JACHXW010000014">
    <property type="protein sequence ID" value="MBB3154183.1"/>
    <property type="molecule type" value="Genomic_DNA"/>
</dbReference>
<dbReference type="RefSeq" id="WP_183567149.1">
    <property type="nucleotide sequence ID" value="NZ_CBCSLB010000014.1"/>
</dbReference>
<dbReference type="GO" id="GO:0004175">
    <property type="term" value="F:endopeptidase activity"/>
    <property type="evidence" value="ECO:0007669"/>
    <property type="project" value="UniProtKB-ARBA"/>
</dbReference>
<keyword evidence="3" id="KW-0378">Hydrolase</keyword>
<dbReference type="GO" id="GO:0006508">
    <property type="term" value="P:proteolysis"/>
    <property type="evidence" value="ECO:0007669"/>
    <property type="project" value="UniProtKB-KW"/>
</dbReference>
<gene>
    <name evidence="3" type="ORF">FHS16_004259</name>
</gene>
<protein>
    <submittedName>
        <fullName evidence="3">Membrane protease YdiL (CAAX protease family)</fullName>
    </submittedName>
</protein>
<proteinExistence type="predicted"/>
<name>A0A7W5CAL9_9BACL</name>
<reference evidence="3 4" key="1">
    <citation type="submission" date="2020-08" db="EMBL/GenBank/DDBJ databases">
        <title>Genomic Encyclopedia of Type Strains, Phase III (KMG-III): the genomes of soil and plant-associated and newly described type strains.</title>
        <authorList>
            <person name="Whitman W."/>
        </authorList>
    </citation>
    <scope>NUCLEOTIDE SEQUENCE [LARGE SCALE GENOMIC DNA]</scope>
    <source>
        <strain evidence="3 4">CECT 8234</strain>
    </source>
</reference>
<sequence>MKKLAVMLGNLAWIIGLYLISIQTMFKLWDLWVVGRESMQAIEQINFRVAIIAHDLIGLFLYLVIFKLFYKKSIFKMSRLVPMNAKTTGIIIVLSILMGIWMMCLVRIPYIQEHFPQFNEAFEFLLGRNVAFFIVFWIVHSFYKEIFFRGLIFNQMQKVFPTYLSIFVLGIIYGWLFFDWNPALSAYGMLGAVILCLIYIWTGSVWSTILSEFVLFSTYFAIYRIDPSFGATLVFVILLCSVLIIYLMYLLWKDRVPSQKQFESGSVEISDGF</sequence>
<feature type="transmembrane region" description="Helical" evidence="1">
    <location>
        <begin position="7"/>
        <end position="29"/>
    </location>
</feature>
<keyword evidence="4" id="KW-1185">Reference proteome</keyword>
<evidence type="ECO:0000256" key="1">
    <source>
        <dbReference type="SAM" id="Phobius"/>
    </source>
</evidence>
<evidence type="ECO:0000313" key="3">
    <source>
        <dbReference type="EMBL" id="MBB3154183.1"/>
    </source>
</evidence>
<keyword evidence="1" id="KW-0472">Membrane</keyword>
<feature type="transmembrane region" description="Helical" evidence="1">
    <location>
        <begin position="49"/>
        <end position="70"/>
    </location>
</feature>
<feature type="transmembrane region" description="Helical" evidence="1">
    <location>
        <begin position="231"/>
        <end position="252"/>
    </location>
</feature>
<dbReference type="Proteomes" id="UP000518605">
    <property type="component" value="Unassembled WGS sequence"/>
</dbReference>
<feature type="transmembrane region" description="Helical" evidence="1">
    <location>
        <begin position="130"/>
        <end position="148"/>
    </location>
</feature>
<keyword evidence="3" id="KW-0645">Protease</keyword>
<keyword evidence="1" id="KW-0812">Transmembrane</keyword>
<organism evidence="3 4">
    <name type="scientific">Paenibacillus endophyticus</name>
    <dbReference type="NCBI Taxonomy" id="1294268"/>
    <lineage>
        <taxon>Bacteria</taxon>
        <taxon>Bacillati</taxon>
        <taxon>Bacillota</taxon>
        <taxon>Bacilli</taxon>
        <taxon>Bacillales</taxon>
        <taxon>Paenibacillaceae</taxon>
        <taxon>Paenibacillus</taxon>
    </lineage>
</organism>
<dbReference type="GO" id="GO:0080120">
    <property type="term" value="P:CAAX-box protein maturation"/>
    <property type="evidence" value="ECO:0007669"/>
    <property type="project" value="UniProtKB-ARBA"/>
</dbReference>
<feature type="transmembrane region" description="Helical" evidence="1">
    <location>
        <begin position="160"/>
        <end position="178"/>
    </location>
</feature>
<dbReference type="AlphaFoldDB" id="A0A7W5CAL9"/>
<evidence type="ECO:0000259" key="2">
    <source>
        <dbReference type="Pfam" id="PF02517"/>
    </source>
</evidence>
<evidence type="ECO:0000313" key="4">
    <source>
        <dbReference type="Proteomes" id="UP000518605"/>
    </source>
</evidence>